<feature type="domain" description="Cadherin" evidence="11">
    <location>
        <begin position="737"/>
        <end position="845"/>
    </location>
</feature>
<reference evidence="12" key="1">
    <citation type="journal article" date="2010" name="Science">
        <title>Plasticity of animal genome architecture unmasked by rapid evolution of a pelagic tunicate.</title>
        <authorList>
            <person name="Denoeud F."/>
            <person name="Henriet S."/>
            <person name="Mungpakdee S."/>
            <person name="Aury J.M."/>
            <person name="Da Silva C."/>
            <person name="Brinkmann H."/>
            <person name="Mikhaleva J."/>
            <person name="Olsen L.C."/>
            <person name="Jubin C."/>
            <person name="Canestro C."/>
            <person name="Bouquet J.M."/>
            <person name="Danks G."/>
            <person name="Poulain J."/>
            <person name="Campsteijn C."/>
            <person name="Adamski M."/>
            <person name="Cross I."/>
            <person name="Yadetie F."/>
            <person name="Muffato M."/>
            <person name="Louis A."/>
            <person name="Butcher S."/>
            <person name="Tsagkogeorga G."/>
            <person name="Konrad A."/>
            <person name="Singh S."/>
            <person name="Jensen M.F."/>
            <person name="Cong E.H."/>
            <person name="Eikeseth-Otteraa H."/>
            <person name="Noel B."/>
            <person name="Anthouard V."/>
            <person name="Porcel B.M."/>
            <person name="Kachouri-Lafond R."/>
            <person name="Nishino A."/>
            <person name="Ugolini M."/>
            <person name="Chourrout P."/>
            <person name="Nishida H."/>
            <person name="Aasland R."/>
            <person name="Huzurbazar S."/>
            <person name="Westhof E."/>
            <person name="Delsuc F."/>
            <person name="Lehrach H."/>
            <person name="Reinhardt R."/>
            <person name="Weissenbach J."/>
            <person name="Roy S.W."/>
            <person name="Artiguenave F."/>
            <person name="Postlethwait J.H."/>
            <person name="Manak J.R."/>
            <person name="Thompson E.M."/>
            <person name="Jaillon O."/>
            <person name="Du Pasquier L."/>
            <person name="Boudinot P."/>
            <person name="Liberles D.A."/>
            <person name="Volff J.N."/>
            <person name="Philippe H."/>
            <person name="Lenhard B."/>
            <person name="Roest Crollius H."/>
            <person name="Wincker P."/>
            <person name="Chourrout D."/>
        </authorList>
    </citation>
    <scope>NUCLEOTIDE SEQUENCE [LARGE SCALE GENOMIC DNA]</scope>
</reference>
<dbReference type="InterPro" id="IPR015919">
    <property type="entry name" value="Cadherin-like_sf"/>
</dbReference>
<evidence type="ECO:0000256" key="1">
    <source>
        <dbReference type="ARBA" id="ARBA00004167"/>
    </source>
</evidence>
<evidence type="ECO:0000256" key="10">
    <source>
        <dbReference type="SAM" id="MobiDB-lite"/>
    </source>
</evidence>
<keyword evidence="4 9" id="KW-0106">Calcium</keyword>
<evidence type="ECO:0000256" key="4">
    <source>
        <dbReference type="ARBA" id="ARBA00022837"/>
    </source>
</evidence>
<name>E4WQT8_OIKDI</name>
<dbReference type="GO" id="GO:0006310">
    <property type="term" value="P:DNA recombination"/>
    <property type="evidence" value="ECO:0007669"/>
    <property type="project" value="UniProtKB-KW"/>
</dbReference>
<evidence type="ECO:0000256" key="8">
    <source>
        <dbReference type="ARBA" id="ARBA00023180"/>
    </source>
</evidence>
<dbReference type="GO" id="GO:0015074">
    <property type="term" value="P:DNA integration"/>
    <property type="evidence" value="ECO:0007669"/>
    <property type="project" value="InterPro"/>
</dbReference>
<keyword evidence="8" id="KW-0325">Glycoprotein</keyword>
<feature type="domain" description="Cadherin" evidence="11">
    <location>
        <begin position="1536"/>
        <end position="1580"/>
    </location>
</feature>
<dbReference type="PANTHER" id="PTHR24028">
    <property type="entry name" value="CADHERIN-87A"/>
    <property type="match status" value="1"/>
</dbReference>
<dbReference type="InterPro" id="IPR013762">
    <property type="entry name" value="Integrase-like_cat_sf"/>
</dbReference>
<dbReference type="Gene3D" id="1.10.443.10">
    <property type="entry name" value="Intergrase catalytic core"/>
    <property type="match status" value="1"/>
</dbReference>
<accession>E4WQT8</accession>
<dbReference type="InterPro" id="IPR050174">
    <property type="entry name" value="Protocadherin/Cadherin-CA"/>
</dbReference>
<dbReference type="PANTHER" id="PTHR24028:SF328">
    <property type="entry name" value="CADHERIN-3"/>
    <property type="match status" value="1"/>
</dbReference>
<proteinExistence type="predicted"/>
<dbReference type="Pfam" id="PF00028">
    <property type="entry name" value="Cadherin"/>
    <property type="match status" value="2"/>
</dbReference>
<dbReference type="CDD" id="cd11304">
    <property type="entry name" value="Cadherin_repeat"/>
    <property type="match status" value="6"/>
</dbReference>
<protein>
    <recommendedName>
        <fullName evidence="11">Cadherin domain-containing protein</fullName>
    </recommendedName>
</protein>
<dbReference type="InterPro" id="IPR011010">
    <property type="entry name" value="DNA_brk_join_enz"/>
</dbReference>
<keyword evidence="5" id="KW-1133">Transmembrane helix</keyword>
<evidence type="ECO:0000256" key="2">
    <source>
        <dbReference type="ARBA" id="ARBA00022692"/>
    </source>
</evidence>
<evidence type="ECO:0000256" key="3">
    <source>
        <dbReference type="ARBA" id="ARBA00022737"/>
    </source>
</evidence>
<gene>
    <name evidence="12" type="ORF">GSOID_T00000156001</name>
</gene>
<dbReference type="GO" id="GO:0005509">
    <property type="term" value="F:calcium ion binding"/>
    <property type="evidence" value="ECO:0007669"/>
    <property type="project" value="UniProtKB-UniRule"/>
</dbReference>
<dbReference type="GO" id="GO:0005886">
    <property type="term" value="C:plasma membrane"/>
    <property type="evidence" value="ECO:0007669"/>
    <property type="project" value="InterPro"/>
</dbReference>
<evidence type="ECO:0000313" key="13">
    <source>
        <dbReference type="Proteomes" id="UP000001307"/>
    </source>
</evidence>
<organism evidence="12">
    <name type="scientific">Oikopleura dioica</name>
    <name type="common">Tunicate</name>
    <dbReference type="NCBI Taxonomy" id="34765"/>
    <lineage>
        <taxon>Eukaryota</taxon>
        <taxon>Metazoa</taxon>
        <taxon>Chordata</taxon>
        <taxon>Tunicata</taxon>
        <taxon>Appendicularia</taxon>
        <taxon>Copelata</taxon>
        <taxon>Oikopleuridae</taxon>
        <taxon>Oikopleura</taxon>
    </lineage>
</organism>
<evidence type="ECO:0000256" key="5">
    <source>
        <dbReference type="ARBA" id="ARBA00022989"/>
    </source>
</evidence>
<evidence type="ECO:0000259" key="11">
    <source>
        <dbReference type="PROSITE" id="PS50268"/>
    </source>
</evidence>
<feature type="domain" description="Cadherin" evidence="11">
    <location>
        <begin position="954"/>
        <end position="1062"/>
    </location>
</feature>
<dbReference type="Proteomes" id="UP000001307">
    <property type="component" value="Unassembled WGS sequence"/>
</dbReference>
<evidence type="ECO:0000256" key="9">
    <source>
        <dbReference type="PROSITE-ProRule" id="PRU00043"/>
    </source>
</evidence>
<feature type="domain" description="Cadherin" evidence="11">
    <location>
        <begin position="1384"/>
        <end position="1477"/>
    </location>
</feature>
<dbReference type="PRINTS" id="PR00205">
    <property type="entry name" value="CADHERIN"/>
</dbReference>
<keyword evidence="13" id="KW-1185">Reference proteome</keyword>
<feature type="region of interest" description="Disordered" evidence="10">
    <location>
        <begin position="1784"/>
        <end position="1839"/>
    </location>
</feature>
<dbReference type="PROSITE" id="PS00232">
    <property type="entry name" value="CADHERIN_1"/>
    <property type="match status" value="4"/>
</dbReference>
<feature type="domain" description="Cadherin" evidence="11">
    <location>
        <begin position="626"/>
        <end position="734"/>
    </location>
</feature>
<dbReference type="SUPFAM" id="SSF49313">
    <property type="entry name" value="Cadherin-like"/>
    <property type="match status" value="7"/>
</dbReference>
<evidence type="ECO:0000256" key="7">
    <source>
        <dbReference type="ARBA" id="ARBA00023172"/>
    </source>
</evidence>
<feature type="domain" description="Cadherin" evidence="11">
    <location>
        <begin position="1063"/>
        <end position="1157"/>
    </location>
</feature>
<sequence length="1839" mass="209140">MITNSVQALLRSKPDTPLAELAEEFCRWIEKTICRPSKPNGYKRWTATIKRSMLAFDDRQIEAASKFLITWGKTQAKTLAAQKLYEPHQAERFLMRDIIELWIHWLNSHKPVRREAALYSAITFFTGARAIEVGKLHIEDLYFEQQGKALVMPIRESKNNVFKDIPERLTMIFRPECPIDLRELYMAIRGDRTEGRLFQVCKNRRTLCYHYARRREWNWGWSRTPSGHSGRTTAITLGIAVGIPKEDLEIMFRWVTGSDMYRRYRSVHMECSEAGAPALVARALVGSLTGGPLGTPSPINRTSLRDANVDLGWYAKTITTIQKGNAYCISRCSRNALQGKGKHANNRPSLTEAYKQGTSLRSPPTIAVTRWYKSQRFPPSRHSQAISFPHTGLKRSEDDFEPLQISIRDSFSEDAFEILEVRGQGREYFVANEMNLSLYRAIDFEEIQLSQGSPSFSFPVLISNEDGTETMEGIVETIVTNLNDLDPFFVDRFNSRIDRLDIFFNLAGNQECYGLSEENCVRGIPEFSSGLIRNGSVVAQLNADDLDCRLPNECTSSLEFSVEENPWIELAGNGILQLKNAEQFDFETDRGPFRIIAKVLDRGVRFDRRERTSRIPDFPDSAPVYQRDRNFFQILENSLQNTIIGEVRAFDGDEEINWPVFYTTIDERISVDRTSGKIFIKNEEAFDREKNEKLEFEIIATESPTGFYKSENAKSSIAKVTVTLLDVNDNEPFIVDFDDDFVFSVDENALPGSEITGSRIVIQDEDQYSNTHWKASLTVADPKCKIDVIPREGYHRNSISLRTTAPMDFEEIQFCDIFDGQTLSLAFFKNISIFLNNINDNSPIFELTSYAFIVNENITPPIWIGQVHATDDDIGELGRVFYQLLSGSEKFSVNETTGDVFSNSSFDREKSAAEKIRIRAFDNALRSTSVEVNIQILDINDEAPFFEYHRISKSVNENSKNISIGQVIVNDPDSEASLKLEIDCISSKSENVIAEIVEIEIKKKNDNLFDLWLSEVLDYEKIDSIECVLFAIDLNTFPGYENSTTHHFLFYVENLNDNAPVFLDTITNVTVKEDSPIGSFLITVLASDEDHDRIHFFSSSESIVVDHDSGNIFLNRTYDFEISKYDEIEVFASDGLFNATKILRIHVNDVNDNSPEITKSESSINISEDTKTGTLIGEFCAKDLDSIDKELNFIILSNTVQFEMRKKSPFCADLMLSQKLDFESDPAIINIRIRVLDGLTSVQSNMVETDVEIHIIDVNDNAPSFEKSVYRLEMLETIASLQTVLVLDILDKDTAEVNSLDVILKNGTEFFSVKEESEVFSIIVREDVSLIGRGFETFTLELEVTDGIFKTAGFVVIEVLGVNLNSPLFFNNNDQILTNMITIEIEENGDELLLNLSSVDADSGPNGITSMRMKETSDVNDFTFSNGALRFTNRPDFEVKNEFMVVLDAFDEGVPPRTTSLTVIIQIIDVDDNDPVLSEKVISSLTLSLKESTPSTILFPLNTVIDDDTVGNEDNRLCIINSDESKNCFEQISELFDYEKSSEIWIQIGTARSPVDDFRENQTAELKIFLEDINDNPPMFLEMSFLERGINRNGIMRLREPIKSTLPILTTIKCENLAPGPCSYKNITFYPTEEENIFEIQCLNIASFDEKVFREVIEAQIKDSKIFFHKSTRRISESGDIISGGTIRFHMQDIIKKEAVNVKRIFNDLSSAEFQDHIRNFGLVLEQSQIKNQIQVEMYSARKLRWYFLILKIFKICSIKDLDKVPEETDNPIKECQIDTQSQCPYTLEDTAPEDSMTTKSSITNHDSDPECENYQKPTNEKAASIASKSQKSVQEESF</sequence>
<comment type="subcellular location">
    <subcellularLocation>
        <location evidence="1">Membrane</location>
        <topology evidence="1">Single-pass membrane protein</topology>
    </subcellularLocation>
</comment>
<dbReference type="InterPro" id="IPR002126">
    <property type="entry name" value="Cadherin-like_dom"/>
</dbReference>
<dbReference type="Gene3D" id="2.60.40.60">
    <property type="entry name" value="Cadherins"/>
    <property type="match status" value="8"/>
</dbReference>
<feature type="domain" description="Cadherin" evidence="11">
    <location>
        <begin position="1158"/>
        <end position="1265"/>
    </location>
</feature>
<feature type="compositionally biased region" description="Low complexity" evidence="10">
    <location>
        <begin position="1822"/>
        <end position="1833"/>
    </location>
</feature>
<dbReference type="SUPFAM" id="SSF56349">
    <property type="entry name" value="DNA breaking-rejoining enzymes"/>
    <property type="match status" value="1"/>
</dbReference>
<dbReference type="GO" id="GO:0003677">
    <property type="term" value="F:DNA binding"/>
    <property type="evidence" value="ECO:0007669"/>
    <property type="project" value="InterPro"/>
</dbReference>
<feature type="compositionally biased region" description="Polar residues" evidence="10">
    <location>
        <begin position="1796"/>
        <end position="1805"/>
    </location>
</feature>
<dbReference type="PROSITE" id="PS50268">
    <property type="entry name" value="CADHERIN_2"/>
    <property type="match status" value="9"/>
</dbReference>
<keyword evidence="6" id="KW-0472">Membrane</keyword>
<keyword evidence="2" id="KW-0812">Transmembrane</keyword>
<dbReference type="GO" id="GO:0007156">
    <property type="term" value="P:homophilic cell adhesion via plasma membrane adhesion molecules"/>
    <property type="evidence" value="ECO:0007669"/>
    <property type="project" value="InterPro"/>
</dbReference>
<dbReference type="FunCoup" id="E4WQT8">
    <property type="interactions" value="2"/>
</dbReference>
<keyword evidence="7" id="KW-0233">DNA recombination</keyword>
<dbReference type="InParanoid" id="E4WQT8"/>
<dbReference type="OrthoDB" id="6252479at2759"/>
<feature type="domain" description="Cadherin" evidence="11">
    <location>
        <begin position="846"/>
        <end position="946"/>
    </location>
</feature>
<keyword evidence="3" id="KW-0677">Repeat</keyword>
<dbReference type="InterPro" id="IPR020894">
    <property type="entry name" value="Cadherin_CS"/>
</dbReference>
<dbReference type="SMART" id="SM00112">
    <property type="entry name" value="CA"/>
    <property type="match status" value="6"/>
</dbReference>
<evidence type="ECO:0000313" key="12">
    <source>
        <dbReference type="EMBL" id="CBY20171.1"/>
    </source>
</evidence>
<dbReference type="FunFam" id="2.60.40.60:FF:000020">
    <property type="entry name" value="Dachsous cadherin-related 1b"/>
    <property type="match status" value="1"/>
</dbReference>
<dbReference type="EMBL" id="FN653015">
    <property type="protein sequence ID" value="CBY20171.1"/>
    <property type="molecule type" value="Genomic_DNA"/>
</dbReference>
<evidence type="ECO:0000256" key="6">
    <source>
        <dbReference type="ARBA" id="ARBA00023136"/>
    </source>
</evidence>
<feature type="domain" description="Cadherin" evidence="11">
    <location>
        <begin position="1266"/>
        <end position="1369"/>
    </location>
</feature>